<sequence>MVSYLLLRLSGPMQFWGQPTFEGMRPTANFPTRSGLLGLLGACLGIRRNDKDALQALSDSVRFAVRCDEHQLNGKQPVKLSKITDYHTVKDARVDYVGLKSHNTIQTWREYLCDAHFTVAVWCVPNSHYQVANLVAAVQKPWFTPYLGRRSCPLSHPLYLGQCEADNPRLALNQFGQGGTIYSEEALNPKERPLRVRDEPIVALPRQFSTHDWFVIQGDSPCS</sequence>
<organism evidence="2 3">
    <name type="scientific">Xenorhabdus kozodoii</name>
    <dbReference type="NCBI Taxonomy" id="351676"/>
    <lineage>
        <taxon>Bacteria</taxon>
        <taxon>Pseudomonadati</taxon>
        <taxon>Pseudomonadota</taxon>
        <taxon>Gammaproteobacteria</taxon>
        <taxon>Enterobacterales</taxon>
        <taxon>Morganellaceae</taxon>
        <taxon>Xenorhabdus</taxon>
    </lineage>
</organism>
<comment type="caution">
    <text evidence="2">The sequence shown here is derived from an EMBL/GenBank/DDBJ whole genome shotgun (WGS) entry which is preliminary data.</text>
</comment>
<dbReference type="Gene3D" id="3.30.70.2660">
    <property type="match status" value="1"/>
</dbReference>
<keyword evidence="1" id="KW-0051">Antiviral defense</keyword>
<reference evidence="2 3" key="1">
    <citation type="journal article" date="2017" name="Nat. Microbiol.">
        <title>Natural product diversity associated with the nematode symbionts Photorhabdus and Xenorhabdus.</title>
        <authorList>
            <person name="Tobias N.J."/>
            <person name="Wolff H."/>
            <person name="Djahanschiri B."/>
            <person name="Grundmann F."/>
            <person name="Kronenwerth M."/>
            <person name="Shi Y.M."/>
            <person name="Simonyi S."/>
            <person name="Grun P."/>
            <person name="Shapiro-Ilan D."/>
            <person name="Pidot S.J."/>
            <person name="Stinear T.P."/>
            <person name="Ebersberger I."/>
            <person name="Bode H.B."/>
        </authorList>
    </citation>
    <scope>NUCLEOTIDE SEQUENCE [LARGE SCALE GENOMIC DNA]</scope>
    <source>
        <strain evidence="2 3">DSM 17907</strain>
    </source>
</reference>
<dbReference type="NCBIfam" id="TIGR02593">
    <property type="entry name" value="CRISPR_cas5"/>
    <property type="match status" value="1"/>
</dbReference>
<dbReference type="AlphaFoldDB" id="A0A2D0L851"/>
<dbReference type="NCBIfam" id="TIGR01868">
    <property type="entry name" value="casD_Cas5e"/>
    <property type="match status" value="1"/>
</dbReference>
<dbReference type="InterPro" id="IPR021124">
    <property type="entry name" value="CRISPR-assoc_prot_Cas5"/>
</dbReference>
<evidence type="ECO:0000256" key="1">
    <source>
        <dbReference type="ARBA" id="ARBA00023118"/>
    </source>
</evidence>
<proteinExistence type="predicted"/>
<dbReference type="InterPro" id="IPR013422">
    <property type="entry name" value="CRISPR-assoc_prot_Cas5_N"/>
</dbReference>
<accession>A0A2D0L851</accession>
<dbReference type="OrthoDB" id="5704083at2"/>
<dbReference type="CDD" id="cd09645">
    <property type="entry name" value="Cas5_I-E"/>
    <property type="match status" value="1"/>
</dbReference>
<protein>
    <submittedName>
        <fullName evidence="2">Type I-E CRISPR-associated protein Cas5/CasD</fullName>
    </submittedName>
</protein>
<evidence type="ECO:0000313" key="2">
    <source>
        <dbReference type="EMBL" id="PHM71864.1"/>
    </source>
</evidence>
<dbReference type="GO" id="GO:0003723">
    <property type="term" value="F:RNA binding"/>
    <property type="evidence" value="ECO:0007669"/>
    <property type="project" value="InterPro"/>
</dbReference>
<dbReference type="Proteomes" id="UP000221101">
    <property type="component" value="Unassembled WGS sequence"/>
</dbReference>
<dbReference type="GO" id="GO:0043571">
    <property type="term" value="P:maintenance of CRISPR repeat elements"/>
    <property type="evidence" value="ECO:0007669"/>
    <property type="project" value="InterPro"/>
</dbReference>
<evidence type="ECO:0000313" key="3">
    <source>
        <dbReference type="Proteomes" id="UP000221101"/>
    </source>
</evidence>
<keyword evidence="3" id="KW-1185">Reference proteome</keyword>
<dbReference type="EMBL" id="NJCX01000018">
    <property type="protein sequence ID" value="PHM71864.1"/>
    <property type="molecule type" value="Genomic_DNA"/>
</dbReference>
<dbReference type="Pfam" id="PF09704">
    <property type="entry name" value="Cas_Cas5d"/>
    <property type="match status" value="1"/>
</dbReference>
<gene>
    <name evidence="2" type="ORF">Xkoz_02593</name>
</gene>
<dbReference type="GO" id="GO:0051607">
    <property type="term" value="P:defense response to virus"/>
    <property type="evidence" value="ECO:0007669"/>
    <property type="project" value="UniProtKB-KW"/>
</dbReference>
<dbReference type="RefSeq" id="WP_099142553.1">
    <property type="nucleotide sequence ID" value="NZ_CAWNOR010000051.1"/>
</dbReference>
<dbReference type="InterPro" id="IPR010147">
    <property type="entry name" value="CRISPR-assoc_prot_CasD"/>
</dbReference>
<name>A0A2D0L851_9GAMM</name>